<evidence type="ECO:0000256" key="17">
    <source>
        <dbReference type="ARBA" id="ARBA00023264"/>
    </source>
</evidence>
<dbReference type="EMBL" id="JBBHLI010000010">
    <property type="protein sequence ID" value="MEK9502218.1"/>
    <property type="molecule type" value="Genomic_DNA"/>
</dbReference>
<evidence type="ECO:0000256" key="13">
    <source>
        <dbReference type="ARBA" id="ARBA00022989"/>
    </source>
</evidence>
<comment type="pathway">
    <text evidence="3">Phospholipid metabolism; CDP-diacylglycerol biosynthesis; CDP-diacylglycerol from sn-glycerol 3-phosphate: step 3/3.</text>
</comment>
<keyword evidence="9" id="KW-0444">Lipid biosynthesis</keyword>
<keyword evidence="26" id="KW-1185">Reference proteome</keyword>
<comment type="pathway">
    <text evidence="4">Lipid metabolism.</text>
</comment>
<evidence type="ECO:0000256" key="23">
    <source>
        <dbReference type="ARBA" id="ARBA00033406"/>
    </source>
</evidence>
<evidence type="ECO:0000256" key="21">
    <source>
        <dbReference type="ARBA" id="ARBA00032396"/>
    </source>
</evidence>
<evidence type="ECO:0000256" key="12">
    <source>
        <dbReference type="ARBA" id="ARBA00022695"/>
    </source>
</evidence>
<evidence type="ECO:0000313" key="25">
    <source>
        <dbReference type="EMBL" id="MEK9502218.1"/>
    </source>
</evidence>
<keyword evidence="17" id="KW-1208">Phospholipid metabolism</keyword>
<evidence type="ECO:0000256" key="15">
    <source>
        <dbReference type="ARBA" id="ARBA00023136"/>
    </source>
</evidence>
<evidence type="ECO:0000256" key="19">
    <source>
        <dbReference type="ARBA" id="ARBA00031825"/>
    </source>
</evidence>
<dbReference type="EC" id="2.7.7.41" evidence="6"/>
<evidence type="ECO:0000256" key="3">
    <source>
        <dbReference type="ARBA" id="ARBA00005119"/>
    </source>
</evidence>
<protein>
    <recommendedName>
        <fullName evidence="7">Phosphatidate cytidylyltransferase</fullName>
        <ecNumber evidence="6">2.7.7.41</ecNumber>
    </recommendedName>
    <alternativeName>
        <fullName evidence="20">CDP-DAG synthase</fullName>
    </alternativeName>
    <alternativeName>
        <fullName evidence="22">CDP-DG synthase</fullName>
    </alternativeName>
    <alternativeName>
        <fullName evidence="18">CDP-diacylglycerol synthase</fullName>
    </alternativeName>
    <alternativeName>
        <fullName evidence="21">CDP-diglyceride pyrophosphorylase</fullName>
    </alternativeName>
    <alternativeName>
        <fullName evidence="23">CDP-diglyceride synthase</fullName>
    </alternativeName>
    <alternativeName>
        <fullName evidence="19">CTP:phosphatidate cytidylyltransferase</fullName>
    </alternativeName>
</protein>
<keyword evidence="13 24" id="KW-1133">Transmembrane helix</keyword>
<dbReference type="GO" id="GO:0004605">
    <property type="term" value="F:phosphatidate cytidylyltransferase activity"/>
    <property type="evidence" value="ECO:0007669"/>
    <property type="project" value="UniProtKB-EC"/>
</dbReference>
<evidence type="ECO:0000256" key="24">
    <source>
        <dbReference type="SAM" id="Phobius"/>
    </source>
</evidence>
<comment type="similarity">
    <text evidence="5">Belongs to the CDS family.</text>
</comment>
<evidence type="ECO:0000256" key="6">
    <source>
        <dbReference type="ARBA" id="ARBA00012487"/>
    </source>
</evidence>
<keyword evidence="14" id="KW-0443">Lipid metabolism</keyword>
<evidence type="ECO:0000256" key="2">
    <source>
        <dbReference type="ARBA" id="ARBA00004651"/>
    </source>
</evidence>
<feature type="transmembrane region" description="Helical" evidence="24">
    <location>
        <begin position="58"/>
        <end position="76"/>
    </location>
</feature>
<comment type="catalytic activity">
    <reaction evidence="1">
        <text>a 1,2-diacyl-sn-glycero-3-phosphate + CTP + H(+) = a CDP-1,2-diacyl-sn-glycerol + diphosphate</text>
        <dbReference type="Rhea" id="RHEA:16229"/>
        <dbReference type="ChEBI" id="CHEBI:15378"/>
        <dbReference type="ChEBI" id="CHEBI:33019"/>
        <dbReference type="ChEBI" id="CHEBI:37563"/>
        <dbReference type="ChEBI" id="CHEBI:58332"/>
        <dbReference type="ChEBI" id="CHEBI:58608"/>
        <dbReference type="EC" id="2.7.7.41"/>
    </reaction>
</comment>
<reference evidence="25 26" key="1">
    <citation type="submission" date="2024-02" db="EMBL/GenBank/DDBJ databases">
        <title>A novel Gemmatimonadota bacterium.</title>
        <authorList>
            <person name="Du Z.-J."/>
            <person name="Ye Y.-Q."/>
        </authorList>
    </citation>
    <scope>NUCLEOTIDE SEQUENCE [LARGE SCALE GENOMIC DNA]</scope>
    <source>
        <strain evidence="25 26">DH-20</strain>
    </source>
</reference>
<dbReference type="Pfam" id="PF01148">
    <property type="entry name" value="CTP_transf_1"/>
    <property type="match status" value="1"/>
</dbReference>
<evidence type="ECO:0000256" key="1">
    <source>
        <dbReference type="ARBA" id="ARBA00001698"/>
    </source>
</evidence>
<evidence type="ECO:0000256" key="11">
    <source>
        <dbReference type="ARBA" id="ARBA00022692"/>
    </source>
</evidence>
<proteinExistence type="inferred from homology"/>
<comment type="subcellular location">
    <subcellularLocation>
        <location evidence="2">Cell membrane</location>
        <topology evidence="2">Multi-pass membrane protein</topology>
    </subcellularLocation>
</comment>
<evidence type="ECO:0000313" key="26">
    <source>
        <dbReference type="Proteomes" id="UP001484239"/>
    </source>
</evidence>
<evidence type="ECO:0000256" key="4">
    <source>
        <dbReference type="ARBA" id="ARBA00005189"/>
    </source>
</evidence>
<keyword evidence="15 24" id="KW-0472">Membrane</keyword>
<keyword evidence="11 24" id="KW-0812">Transmembrane</keyword>
<keyword evidence="8" id="KW-1003">Cell membrane</keyword>
<evidence type="ECO:0000256" key="20">
    <source>
        <dbReference type="ARBA" id="ARBA00032253"/>
    </source>
</evidence>
<name>A0ABU9EBW7_9BACT</name>
<evidence type="ECO:0000256" key="16">
    <source>
        <dbReference type="ARBA" id="ARBA00023209"/>
    </source>
</evidence>
<dbReference type="Proteomes" id="UP001484239">
    <property type="component" value="Unassembled WGS sequence"/>
</dbReference>
<feature type="transmembrane region" description="Helical" evidence="24">
    <location>
        <begin position="20"/>
        <end position="46"/>
    </location>
</feature>
<feature type="transmembrane region" description="Helical" evidence="24">
    <location>
        <begin position="273"/>
        <end position="290"/>
    </location>
</feature>
<dbReference type="PANTHER" id="PTHR46382:SF1">
    <property type="entry name" value="PHOSPHATIDATE CYTIDYLYLTRANSFERASE"/>
    <property type="match status" value="1"/>
</dbReference>
<feature type="transmembrane region" description="Helical" evidence="24">
    <location>
        <begin position="193"/>
        <end position="212"/>
    </location>
</feature>
<gene>
    <name evidence="25" type="ORF">WI372_14590</name>
</gene>
<evidence type="ECO:0000256" key="22">
    <source>
        <dbReference type="ARBA" id="ARBA00032743"/>
    </source>
</evidence>
<keyword evidence="12 25" id="KW-0548">Nucleotidyltransferase</keyword>
<accession>A0ABU9EBW7</accession>
<evidence type="ECO:0000256" key="9">
    <source>
        <dbReference type="ARBA" id="ARBA00022516"/>
    </source>
</evidence>
<evidence type="ECO:0000256" key="8">
    <source>
        <dbReference type="ARBA" id="ARBA00022475"/>
    </source>
</evidence>
<keyword evidence="16" id="KW-0594">Phospholipid biosynthesis</keyword>
<comment type="caution">
    <text evidence="25">The sequence shown here is derived from an EMBL/GenBank/DDBJ whole genome shotgun (WGS) entry which is preliminary data.</text>
</comment>
<feature type="transmembrane region" description="Helical" evidence="24">
    <location>
        <begin position="151"/>
        <end position="172"/>
    </location>
</feature>
<evidence type="ECO:0000256" key="5">
    <source>
        <dbReference type="ARBA" id="ARBA00010185"/>
    </source>
</evidence>
<dbReference type="RefSeq" id="WP_405274550.1">
    <property type="nucleotide sequence ID" value="NZ_CP144380.1"/>
</dbReference>
<evidence type="ECO:0000256" key="10">
    <source>
        <dbReference type="ARBA" id="ARBA00022679"/>
    </source>
</evidence>
<evidence type="ECO:0000256" key="7">
    <source>
        <dbReference type="ARBA" id="ARBA00019373"/>
    </source>
</evidence>
<evidence type="ECO:0000256" key="14">
    <source>
        <dbReference type="ARBA" id="ARBA00023098"/>
    </source>
</evidence>
<dbReference type="PANTHER" id="PTHR46382">
    <property type="entry name" value="PHOSPHATIDATE CYTIDYLYLTRANSFERASE"/>
    <property type="match status" value="1"/>
</dbReference>
<keyword evidence="10 25" id="KW-0808">Transferase</keyword>
<evidence type="ECO:0000256" key="18">
    <source>
        <dbReference type="ARBA" id="ARBA00029893"/>
    </source>
</evidence>
<feature type="transmembrane region" description="Helical" evidence="24">
    <location>
        <begin position="82"/>
        <end position="103"/>
    </location>
</feature>
<feature type="transmembrane region" description="Helical" evidence="24">
    <location>
        <begin position="115"/>
        <end position="139"/>
    </location>
</feature>
<organism evidence="25 26">
    <name type="scientific">Gaopeijia maritima</name>
    <dbReference type="NCBI Taxonomy" id="3119007"/>
    <lineage>
        <taxon>Bacteria</taxon>
        <taxon>Pseudomonadati</taxon>
        <taxon>Gemmatimonadota</taxon>
        <taxon>Longimicrobiia</taxon>
        <taxon>Gaopeijiales</taxon>
        <taxon>Gaopeijiaceae</taxon>
        <taxon>Gaopeijia</taxon>
    </lineage>
</organism>
<feature type="transmembrane region" description="Helical" evidence="24">
    <location>
        <begin position="218"/>
        <end position="239"/>
    </location>
</feature>
<sequence>MKPGELWRRVAVAVLGIPAILAALYFGGWVLGGMFALFAAVGAWEFYRMVEARGGRPYTAIGVPLAAAVVLLATATPRFDEVAGPILALLLFGGLILLGQSVWRRWPEGHPLDDTASTLLGVLYTGGALAFVPLLRALPDTLGVATDPWRASAFVLLPLLTTWAGDSAAYFVGNAIGRTRLAPHASPGKTVEGALAGLVGSVAAAALVAAWGPAQFGAAALTIPMALAVGAVLGAGAQIGDLAESVLKRDAGVKDSGSLLPGHGGALDRLDSLLFAFPLAWLLLGVPGVLG</sequence>